<evidence type="ECO:0000313" key="5">
    <source>
        <dbReference type="Proteomes" id="UP000011531"/>
    </source>
</evidence>
<keyword evidence="2" id="KW-0812">Transmembrane</keyword>
<comment type="caution">
    <text evidence="4">The sequence shown here is derived from an EMBL/GenBank/DDBJ whole genome shotgun (WGS) entry which is preliminary data.</text>
</comment>
<dbReference type="EMBL" id="AOIA01000023">
    <property type="protein sequence ID" value="ELY65646.1"/>
    <property type="molecule type" value="Genomic_DNA"/>
</dbReference>
<keyword evidence="5" id="KW-1185">Reference proteome</keyword>
<dbReference type="OrthoDB" id="330661at2157"/>
<sequence length="104" mass="11468">MELWGWLVGYVALFALLHLVLYYAYVRREDGDGVRSPSVADPGPNQSRSGSSPGSEQYTGGSDDDGDPELEFDGETIQCPHCGARNDADRTFTYCWNCVSALRQ</sequence>
<feature type="compositionally biased region" description="Acidic residues" evidence="1">
    <location>
        <begin position="62"/>
        <end position="73"/>
    </location>
</feature>
<evidence type="ECO:0000259" key="3">
    <source>
        <dbReference type="Pfam" id="PF24463"/>
    </source>
</evidence>
<evidence type="ECO:0000256" key="1">
    <source>
        <dbReference type="SAM" id="MobiDB-lite"/>
    </source>
</evidence>
<feature type="compositionally biased region" description="Polar residues" evidence="1">
    <location>
        <begin position="44"/>
        <end position="60"/>
    </location>
</feature>
<keyword evidence="2" id="KW-1133">Transmembrane helix</keyword>
<reference evidence="4 5" key="1">
    <citation type="journal article" date="2014" name="PLoS Genet.">
        <title>Phylogenetically driven sequencing of extremely halophilic archaea reveals strategies for static and dynamic osmo-response.</title>
        <authorList>
            <person name="Becker E.A."/>
            <person name="Seitzer P.M."/>
            <person name="Tritt A."/>
            <person name="Larsen D."/>
            <person name="Krusor M."/>
            <person name="Yao A.I."/>
            <person name="Wu D."/>
            <person name="Madern D."/>
            <person name="Eisen J.A."/>
            <person name="Darling A.E."/>
            <person name="Facciotti M.T."/>
        </authorList>
    </citation>
    <scope>NUCLEOTIDE SEQUENCE [LARGE SCALE GENOMIC DNA]</scope>
    <source>
        <strain evidence="4 5">DSM 18795</strain>
    </source>
</reference>
<feature type="region of interest" description="Disordered" evidence="1">
    <location>
        <begin position="32"/>
        <end position="73"/>
    </location>
</feature>
<evidence type="ECO:0000256" key="2">
    <source>
        <dbReference type="SAM" id="Phobius"/>
    </source>
</evidence>
<dbReference type="Proteomes" id="UP000011531">
    <property type="component" value="Unassembled WGS sequence"/>
</dbReference>
<dbReference type="RefSeq" id="WP_008420397.1">
    <property type="nucleotide sequence ID" value="NZ_AOIA01000023.1"/>
</dbReference>
<evidence type="ECO:0000313" key="4">
    <source>
        <dbReference type="EMBL" id="ELY65646.1"/>
    </source>
</evidence>
<dbReference type="AlphaFoldDB" id="L9XW44"/>
<accession>L9XW44</accession>
<organism evidence="4 5">
    <name type="scientific">Natronococcus jeotgali DSM 18795</name>
    <dbReference type="NCBI Taxonomy" id="1227498"/>
    <lineage>
        <taxon>Archaea</taxon>
        <taxon>Methanobacteriati</taxon>
        <taxon>Methanobacteriota</taxon>
        <taxon>Stenosarchaea group</taxon>
        <taxon>Halobacteria</taxon>
        <taxon>Halobacteriales</taxon>
        <taxon>Natrialbaceae</taxon>
        <taxon>Natronococcus</taxon>
    </lineage>
</organism>
<proteinExistence type="predicted"/>
<keyword evidence="2" id="KW-0472">Membrane</keyword>
<protein>
    <recommendedName>
        <fullName evidence="3">DUF7577 domain-containing protein</fullName>
    </recommendedName>
</protein>
<dbReference type="Pfam" id="PF24463">
    <property type="entry name" value="DUF7577"/>
    <property type="match status" value="1"/>
</dbReference>
<dbReference type="InterPro" id="IPR055999">
    <property type="entry name" value="DUF7577"/>
</dbReference>
<feature type="transmembrane region" description="Helical" evidence="2">
    <location>
        <begin position="6"/>
        <end position="25"/>
    </location>
</feature>
<name>L9XW44_9EURY</name>
<feature type="domain" description="DUF7577" evidence="3">
    <location>
        <begin position="75"/>
        <end position="103"/>
    </location>
</feature>
<gene>
    <name evidence="4" type="ORF">C492_03184</name>
</gene>